<evidence type="ECO:0000313" key="2">
    <source>
        <dbReference type="EMBL" id="MCT9810261.1"/>
    </source>
</evidence>
<dbReference type="EMBL" id="JAODYH010000003">
    <property type="protein sequence ID" value="MCT9810261.1"/>
    <property type="molecule type" value="Genomic_DNA"/>
</dbReference>
<accession>A0ABT2PIF4</accession>
<organism evidence="2 3">
    <name type="scientific">Acidovorax bellezanensis</name>
    <dbReference type="NCBI Taxonomy" id="2976702"/>
    <lineage>
        <taxon>Bacteria</taxon>
        <taxon>Pseudomonadati</taxon>
        <taxon>Pseudomonadota</taxon>
        <taxon>Betaproteobacteria</taxon>
        <taxon>Burkholderiales</taxon>
        <taxon>Comamonadaceae</taxon>
        <taxon>Acidovorax</taxon>
    </lineage>
</organism>
<name>A0ABT2PIF4_9BURK</name>
<protein>
    <submittedName>
        <fullName evidence="2">Uncharacterized protein</fullName>
    </submittedName>
</protein>
<sequence>MHRCLRFSSFRTLAAALALLTGAAWLPAQAQPTAAVTTAAAAGTRNFPPAALRGTLVIGNMPDVQLNGKPLRTTPGFRLFSADGRLLMGHTLAGQKLLVNYVIEPSTQWLHTAWVLTPEEAALKRP</sequence>
<keyword evidence="3" id="KW-1185">Reference proteome</keyword>
<feature type="signal peptide" evidence="1">
    <location>
        <begin position="1"/>
        <end position="30"/>
    </location>
</feature>
<feature type="chain" id="PRO_5047097299" evidence="1">
    <location>
        <begin position="31"/>
        <end position="126"/>
    </location>
</feature>
<keyword evidence="1" id="KW-0732">Signal</keyword>
<reference evidence="2 3" key="1">
    <citation type="submission" date="2022-09" db="EMBL/GenBank/DDBJ databases">
        <title>Draft genome of isolate Be4.</title>
        <authorList>
            <person name="Sanchez-Castro I."/>
            <person name="Martinez-Rodriguez P."/>
            <person name="Descostes M."/>
            <person name="Merroun M."/>
        </authorList>
    </citation>
    <scope>NUCLEOTIDE SEQUENCE [LARGE SCALE GENOMIC DNA]</scope>
    <source>
        <strain evidence="2 3">Be4</strain>
    </source>
</reference>
<evidence type="ECO:0000256" key="1">
    <source>
        <dbReference type="SAM" id="SignalP"/>
    </source>
</evidence>
<comment type="caution">
    <text evidence="2">The sequence shown here is derived from an EMBL/GenBank/DDBJ whole genome shotgun (WGS) entry which is preliminary data.</text>
</comment>
<dbReference type="Proteomes" id="UP001525968">
    <property type="component" value="Unassembled WGS sequence"/>
</dbReference>
<proteinExistence type="predicted"/>
<gene>
    <name evidence="2" type="ORF">N0K08_06435</name>
</gene>
<dbReference type="RefSeq" id="WP_261499259.1">
    <property type="nucleotide sequence ID" value="NZ_JAODYH010000003.1"/>
</dbReference>
<evidence type="ECO:0000313" key="3">
    <source>
        <dbReference type="Proteomes" id="UP001525968"/>
    </source>
</evidence>